<evidence type="ECO:0000313" key="1">
    <source>
        <dbReference type="EMBL" id="TKV99295.1"/>
    </source>
</evidence>
<accession>A0A4V6D2N4</accession>
<protein>
    <submittedName>
        <fullName evidence="1">Uncharacterized protein</fullName>
    </submittedName>
</protein>
<dbReference type="Proteomes" id="UP000298652">
    <property type="component" value="Chromosome 8"/>
</dbReference>
<proteinExistence type="predicted"/>
<dbReference type="AlphaFoldDB" id="A0A4V6D2N4"/>
<evidence type="ECO:0000313" key="2">
    <source>
        <dbReference type="Proteomes" id="UP000298652"/>
    </source>
</evidence>
<dbReference type="EMBL" id="CM016559">
    <property type="protein sequence ID" value="TKV99295.1"/>
    <property type="molecule type" value="Genomic_DNA"/>
</dbReference>
<keyword evidence="2" id="KW-1185">Reference proteome</keyword>
<reference evidence="1" key="1">
    <citation type="submission" date="2019-03" db="EMBL/GenBank/DDBJ databases">
        <title>WGS assembly of Setaria viridis.</title>
        <authorList>
            <person name="Huang P."/>
            <person name="Jenkins J."/>
            <person name="Grimwood J."/>
            <person name="Barry K."/>
            <person name="Healey A."/>
            <person name="Mamidi S."/>
            <person name="Sreedasyam A."/>
            <person name="Shu S."/>
            <person name="Feldman M."/>
            <person name="Wu J."/>
            <person name="Yu Y."/>
            <person name="Chen C."/>
            <person name="Johnson J."/>
            <person name="Rokhsar D."/>
            <person name="Baxter I."/>
            <person name="Schmutz J."/>
            <person name="Brutnell T."/>
            <person name="Kellogg E."/>
        </authorList>
    </citation>
    <scope>NUCLEOTIDE SEQUENCE [LARGE SCALE GENOMIC DNA]</scope>
</reference>
<gene>
    <name evidence="1" type="ORF">SEVIR_8G033600v2</name>
</gene>
<dbReference type="Gramene" id="TKV99295">
    <property type="protein sequence ID" value="TKV99295"/>
    <property type="gene ID" value="SEVIR_8G033600v2"/>
</dbReference>
<sequence length="40" mass="4830">MRREIKEDLHTDRFSMCKQQAFRSRNNYKLLPVESAPYVA</sequence>
<organism evidence="1 2">
    <name type="scientific">Setaria viridis</name>
    <name type="common">Green bristlegrass</name>
    <name type="synonym">Setaria italica subsp. viridis</name>
    <dbReference type="NCBI Taxonomy" id="4556"/>
    <lineage>
        <taxon>Eukaryota</taxon>
        <taxon>Viridiplantae</taxon>
        <taxon>Streptophyta</taxon>
        <taxon>Embryophyta</taxon>
        <taxon>Tracheophyta</taxon>
        <taxon>Spermatophyta</taxon>
        <taxon>Magnoliopsida</taxon>
        <taxon>Liliopsida</taxon>
        <taxon>Poales</taxon>
        <taxon>Poaceae</taxon>
        <taxon>PACMAD clade</taxon>
        <taxon>Panicoideae</taxon>
        <taxon>Panicodae</taxon>
        <taxon>Paniceae</taxon>
        <taxon>Cenchrinae</taxon>
        <taxon>Setaria</taxon>
    </lineage>
</organism>
<name>A0A4V6D2N4_SETVI</name>